<organism evidence="1">
    <name type="scientific">Zea mays</name>
    <name type="common">Maize</name>
    <dbReference type="NCBI Taxonomy" id="4577"/>
    <lineage>
        <taxon>Eukaryota</taxon>
        <taxon>Viridiplantae</taxon>
        <taxon>Streptophyta</taxon>
        <taxon>Embryophyta</taxon>
        <taxon>Tracheophyta</taxon>
        <taxon>Spermatophyta</taxon>
        <taxon>Magnoliopsida</taxon>
        <taxon>Liliopsida</taxon>
        <taxon>Poales</taxon>
        <taxon>Poaceae</taxon>
        <taxon>PACMAD clade</taxon>
        <taxon>Panicoideae</taxon>
        <taxon>Andropogonodae</taxon>
        <taxon>Andropogoneae</taxon>
        <taxon>Tripsacinae</taxon>
        <taxon>Zea</taxon>
    </lineage>
</organism>
<sequence>MTALLVYHTLSSGCEHEKLLTPHRGYDSACQPSPTKLCSSEPCYFVLYCNLHSLMRTN</sequence>
<dbReference type="AlphaFoldDB" id="A0A1D6M306"/>
<evidence type="ECO:0000313" key="1">
    <source>
        <dbReference type="EMBL" id="AQK85563.1"/>
    </source>
</evidence>
<gene>
    <name evidence="1" type="ORF">ZEAMMB73_Zm00001d038077</name>
</gene>
<proteinExistence type="predicted"/>
<name>A0A1D6M306_MAIZE</name>
<reference evidence="1" key="1">
    <citation type="submission" date="2015-12" db="EMBL/GenBank/DDBJ databases">
        <title>Update maize B73 reference genome by single molecule sequencing technologies.</title>
        <authorList>
            <consortium name="Maize Genome Sequencing Project"/>
            <person name="Ware D."/>
        </authorList>
    </citation>
    <scope>NUCLEOTIDE SEQUENCE</scope>
    <source>
        <tissue evidence="1">Seedling</tissue>
    </source>
</reference>
<accession>A0A1D6M306</accession>
<dbReference type="EMBL" id="CM000782">
    <property type="protein sequence ID" value="AQK85563.1"/>
    <property type="molecule type" value="Genomic_DNA"/>
</dbReference>
<protein>
    <submittedName>
        <fullName evidence="1">Uncharacterized protein</fullName>
    </submittedName>
</protein>